<dbReference type="AlphaFoldDB" id="A0A226ERU4"/>
<reference evidence="2 3" key="1">
    <citation type="submission" date="2015-12" db="EMBL/GenBank/DDBJ databases">
        <title>The genome of Folsomia candida.</title>
        <authorList>
            <person name="Faddeeva A."/>
            <person name="Derks M.F."/>
            <person name="Anvar Y."/>
            <person name="Smit S."/>
            <person name="Van Straalen N."/>
            <person name="Roelofs D."/>
        </authorList>
    </citation>
    <scope>NUCLEOTIDE SEQUENCE [LARGE SCALE GENOMIC DNA]</scope>
    <source>
        <strain evidence="2 3">VU population</strain>
        <tissue evidence="2">Whole body</tissue>
    </source>
</reference>
<keyword evidence="1" id="KW-1133">Transmembrane helix</keyword>
<evidence type="ECO:0000313" key="2">
    <source>
        <dbReference type="EMBL" id="OXA60355.1"/>
    </source>
</evidence>
<name>A0A226ERU4_FOLCA</name>
<keyword evidence="3" id="KW-1185">Reference proteome</keyword>
<evidence type="ECO:0000313" key="3">
    <source>
        <dbReference type="Proteomes" id="UP000198287"/>
    </source>
</evidence>
<keyword evidence="1" id="KW-0472">Membrane</keyword>
<dbReference type="OrthoDB" id="8288835at2759"/>
<feature type="transmembrane region" description="Helical" evidence="1">
    <location>
        <begin position="205"/>
        <end position="231"/>
    </location>
</feature>
<protein>
    <submittedName>
        <fullName evidence="2">Uncharacterized protein</fullName>
    </submittedName>
</protein>
<accession>A0A226ERU4</accession>
<keyword evidence="1" id="KW-0812">Transmembrane</keyword>
<comment type="caution">
    <text evidence="2">The sequence shown here is derived from an EMBL/GenBank/DDBJ whole genome shotgun (WGS) entry which is preliminary data.</text>
</comment>
<dbReference type="Proteomes" id="UP000198287">
    <property type="component" value="Unassembled WGS sequence"/>
</dbReference>
<dbReference type="EMBL" id="LNIX01000002">
    <property type="protein sequence ID" value="OXA60355.1"/>
    <property type="molecule type" value="Genomic_DNA"/>
</dbReference>
<gene>
    <name evidence="2" type="ORF">Fcan01_04750</name>
</gene>
<evidence type="ECO:0000256" key="1">
    <source>
        <dbReference type="SAM" id="Phobius"/>
    </source>
</evidence>
<feature type="transmembrane region" description="Helical" evidence="1">
    <location>
        <begin position="145"/>
        <end position="165"/>
    </location>
</feature>
<feature type="transmembrane region" description="Helical" evidence="1">
    <location>
        <begin position="271"/>
        <end position="291"/>
    </location>
</feature>
<sequence length="398" mass="45611">MLSLQNTYILCYLLDLGCHLQLFPYQWDPTKKRVLPLLKSQLSIFQAHSLIMATMTAFSMYRFLQVQYISGDEFPLSLKIMNSGWIGIYSLATIGLYQFGRHGEEIRTLVNWLLKYVEDQQAAPKVQKRPKSREEIAQEKRLTRYLTFGISLFAITPAAHAILVYESPCAPHFSSSLYFPCSGFPNGTGKTYHLLEKIPFIMIEYYLTTVIFTTISFNWALLFLGISWILYELKKLEAKLTHSPRPGGFPTGQYRVLENIMKLINSSCRPYLATFSTILFAVVSLLLFGAIRVWHQDPGSNLMFPACGLRCFYEGITPLMLSGEVVKKNKKVIAQGKQIVYGRWILDQSRKRKLEKVWLNSCHGLRCEAGSLFTFENSIVIISLHNTMQLTLNFLVTF</sequence>
<organism evidence="2 3">
    <name type="scientific">Folsomia candida</name>
    <name type="common">Springtail</name>
    <dbReference type="NCBI Taxonomy" id="158441"/>
    <lineage>
        <taxon>Eukaryota</taxon>
        <taxon>Metazoa</taxon>
        <taxon>Ecdysozoa</taxon>
        <taxon>Arthropoda</taxon>
        <taxon>Hexapoda</taxon>
        <taxon>Collembola</taxon>
        <taxon>Entomobryomorpha</taxon>
        <taxon>Isotomoidea</taxon>
        <taxon>Isotomidae</taxon>
        <taxon>Proisotominae</taxon>
        <taxon>Folsomia</taxon>
    </lineage>
</organism>
<proteinExistence type="predicted"/>